<dbReference type="PRINTS" id="PR02057">
    <property type="entry name" value="PROTEINF105B"/>
</dbReference>
<feature type="compositionally biased region" description="Polar residues" evidence="6">
    <location>
        <begin position="238"/>
        <end position="261"/>
    </location>
</feature>
<comment type="subcellular location">
    <subcellularLocation>
        <location evidence="1">Cytoplasm</location>
    </subcellularLocation>
</comment>
<feature type="region of interest" description="Linear diubiquitin binding" evidence="5">
    <location>
        <begin position="684"/>
        <end position="686"/>
    </location>
</feature>
<evidence type="ECO:0000256" key="4">
    <source>
        <dbReference type="PIRSR" id="PIRSR623237-1"/>
    </source>
</evidence>
<accession>M7BS26</accession>
<comment type="similarity">
    <text evidence="2">Belongs to the peptidase C65 family. Otulin subfamily.</text>
</comment>
<dbReference type="STRING" id="8469.M7BS26"/>
<dbReference type="PRINTS" id="PR02055">
    <property type="entry name" value="PROTEINF105"/>
</dbReference>
<feature type="active site" description="Nucleophile" evidence="4">
    <location>
        <position position="477"/>
    </location>
</feature>
<feature type="compositionally biased region" description="Basic and acidic residues" evidence="6">
    <location>
        <begin position="307"/>
        <end position="328"/>
    </location>
</feature>
<protein>
    <submittedName>
        <fullName evidence="7">Uncharacterized protein</fullName>
    </submittedName>
</protein>
<organism evidence="7 8">
    <name type="scientific">Chelonia mydas</name>
    <name type="common">Green sea-turtle</name>
    <name type="synonym">Chelonia agassizi</name>
    <dbReference type="NCBI Taxonomy" id="8469"/>
    <lineage>
        <taxon>Eukaryota</taxon>
        <taxon>Metazoa</taxon>
        <taxon>Chordata</taxon>
        <taxon>Craniata</taxon>
        <taxon>Vertebrata</taxon>
        <taxon>Euteleostomi</taxon>
        <taxon>Archelosauria</taxon>
        <taxon>Testudinata</taxon>
        <taxon>Testudines</taxon>
        <taxon>Cryptodira</taxon>
        <taxon>Durocryptodira</taxon>
        <taxon>Americhelydia</taxon>
        <taxon>Chelonioidea</taxon>
        <taxon>Cheloniidae</taxon>
        <taxon>Chelonia</taxon>
    </lineage>
</organism>
<feature type="active site" evidence="4">
    <location>
        <position position="474"/>
    </location>
</feature>
<dbReference type="GO" id="GO:0045087">
    <property type="term" value="P:innate immune response"/>
    <property type="evidence" value="ECO:0007669"/>
    <property type="project" value="TreeGrafter"/>
</dbReference>
<dbReference type="GO" id="GO:0005737">
    <property type="term" value="C:cytoplasm"/>
    <property type="evidence" value="ECO:0007669"/>
    <property type="project" value="UniProtKB-SubCell"/>
</dbReference>
<gene>
    <name evidence="7" type="ORF">UY3_11958</name>
</gene>
<reference evidence="8" key="1">
    <citation type="journal article" date="2013" name="Nat. Genet.">
        <title>The draft genomes of soft-shell turtle and green sea turtle yield insights into the development and evolution of the turtle-specific body plan.</title>
        <authorList>
            <person name="Wang Z."/>
            <person name="Pascual-Anaya J."/>
            <person name="Zadissa A."/>
            <person name="Li W."/>
            <person name="Niimura Y."/>
            <person name="Huang Z."/>
            <person name="Li C."/>
            <person name="White S."/>
            <person name="Xiong Z."/>
            <person name="Fang D."/>
            <person name="Wang B."/>
            <person name="Ming Y."/>
            <person name="Chen Y."/>
            <person name="Zheng Y."/>
            <person name="Kuraku S."/>
            <person name="Pignatelli M."/>
            <person name="Herrero J."/>
            <person name="Beal K."/>
            <person name="Nozawa M."/>
            <person name="Li Q."/>
            <person name="Wang J."/>
            <person name="Zhang H."/>
            <person name="Yu L."/>
            <person name="Shigenobu S."/>
            <person name="Wang J."/>
            <person name="Liu J."/>
            <person name="Flicek P."/>
            <person name="Searle S."/>
            <person name="Wang J."/>
            <person name="Kuratani S."/>
            <person name="Yin Y."/>
            <person name="Aken B."/>
            <person name="Zhang G."/>
            <person name="Irie N."/>
        </authorList>
    </citation>
    <scope>NUCLEOTIDE SEQUENCE [LARGE SCALE GENOMIC DNA]</scope>
</reference>
<name>M7BS26_CHEMY</name>
<feature type="region of interest" description="Linear diubiquitin binding" evidence="5">
    <location>
        <begin position="631"/>
        <end position="637"/>
    </location>
</feature>
<feature type="compositionally biased region" description="Basic and acidic residues" evidence="6">
    <location>
        <begin position="265"/>
        <end position="276"/>
    </location>
</feature>
<feature type="region of interest" description="Linear diubiquitin binding" evidence="5">
    <location>
        <begin position="472"/>
        <end position="474"/>
    </location>
</feature>
<dbReference type="AlphaFoldDB" id="M7BS26"/>
<dbReference type="eggNOG" id="ENOG502QTB8">
    <property type="taxonomic scope" value="Eukaryota"/>
</dbReference>
<evidence type="ECO:0000256" key="2">
    <source>
        <dbReference type="ARBA" id="ARBA00010267"/>
    </source>
</evidence>
<sequence length="700" mass="79962">MSMVVPAPLWCCKVEYRLLFPASKLDLELESGLLRAVLYSVFTMRPGKDTAHFQALPKAYADSLDVMLRSLLTETPTTDKLEHLLEHVSFWMHSREKQERARTIWSSTALLQFATCLPGFDRDECESAREIGCFISEPGSVPHPREMSPSTGLPAGLNIRDAKELWCREGLKDTNRLGYRNMARVGEVMDAYLSCVVNTAKRKSMRILARNMGNTWRSWDGCQRKSNPEIANGEQKPTLKQRTRSNSCSDQEVPQESNLQSCKGEANRDLIQEKQDGNISEDSDKLSQGMFQRKTSKSTGPSASAEEIQKKDTAMINLTRHEKEKYIPSDEPSSASAAGDQKEKPALETKKEHAHSGHGKAAQAHDLKASLTSHDSHKNCEVKLSVSSSSSAKESSVDNEEDMYRDAEEIEREKVLPVCETGSSENKLSVAPEMDIIEYCQKEWRGNTAVAKRMKKGYEAVSQKFTSIRRVRGDNYCALRATLFQALSQTSELPDWLQNEDLTLLPEKLLSRYDWIKQWQLRQKLGRKMGELSDEIKDYLILLRKKWESMSEMKSPTERQTACDELFTNEEEEYSLYEAVKFLMLNTAIELYDDDKKGKKVPVFSWLLFARDTSSNPSQLMNNHLNQIGHTGGLEQVEMFLLAYALQYTIRVYRLYKYSTDEFITLYPNDPEEDWPVVTLITEDDRHYNIPVRMCEETSL</sequence>
<evidence type="ECO:0000256" key="5">
    <source>
        <dbReference type="PIRSR" id="PIRSR623237-2"/>
    </source>
</evidence>
<evidence type="ECO:0000256" key="1">
    <source>
        <dbReference type="ARBA" id="ARBA00004496"/>
    </source>
</evidence>
<dbReference type="Proteomes" id="UP000031443">
    <property type="component" value="Unassembled WGS sequence"/>
</dbReference>
<dbReference type="GO" id="GO:0004843">
    <property type="term" value="F:cysteine-type deubiquitinase activity"/>
    <property type="evidence" value="ECO:0007669"/>
    <property type="project" value="InterPro"/>
</dbReference>
<dbReference type="Pfam" id="PF16218">
    <property type="entry name" value="Peptidase_C101"/>
    <property type="match status" value="1"/>
</dbReference>
<evidence type="ECO:0000256" key="3">
    <source>
        <dbReference type="ARBA" id="ARBA00022490"/>
    </source>
</evidence>
<keyword evidence="8" id="KW-1185">Reference proteome</keyword>
<evidence type="ECO:0000313" key="8">
    <source>
        <dbReference type="Proteomes" id="UP000031443"/>
    </source>
</evidence>
<dbReference type="CDD" id="cd22799">
    <property type="entry name" value="OTU_OTUL"/>
    <property type="match status" value="1"/>
</dbReference>
<dbReference type="PANTHER" id="PTHR33662">
    <property type="entry name" value="OTU DEUBIQUITINASE WITH LINEAR LINKAGE-SPECIFICITY A-RELATED"/>
    <property type="match status" value="1"/>
</dbReference>
<evidence type="ECO:0000313" key="7">
    <source>
        <dbReference type="EMBL" id="EMP30897.1"/>
    </source>
</evidence>
<dbReference type="InterPro" id="IPR023235">
    <property type="entry name" value="FAM105"/>
</dbReference>
<feature type="region of interest" description="Disordered" evidence="6">
    <location>
        <begin position="219"/>
        <end position="402"/>
    </location>
</feature>
<dbReference type="PANTHER" id="PTHR33662:SF2">
    <property type="entry name" value="UBIQUITIN THIOESTERASE OTULIN"/>
    <property type="match status" value="1"/>
</dbReference>
<feature type="compositionally biased region" description="Basic and acidic residues" evidence="6">
    <location>
        <begin position="363"/>
        <end position="381"/>
    </location>
</feature>
<feature type="region of interest" description="Linear diubiquitin binding" evidence="5">
    <location>
        <begin position="443"/>
        <end position="444"/>
    </location>
</feature>
<feature type="compositionally biased region" description="Low complexity" evidence="6">
    <location>
        <begin position="382"/>
        <end position="394"/>
    </location>
</feature>
<keyword evidence="3" id="KW-0963">Cytoplasm</keyword>
<dbReference type="GO" id="GO:0010803">
    <property type="term" value="P:regulation of tumor necrosis factor-mediated signaling pathway"/>
    <property type="evidence" value="ECO:0007669"/>
    <property type="project" value="TreeGrafter"/>
</dbReference>
<dbReference type="InterPro" id="IPR023237">
    <property type="entry name" value="Otulin"/>
</dbReference>
<feature type="active site" evidence="4">
    <location>
        <position position="687"/>
    </location>
</feature>
<evidence type="ECO:0000256" key="6">
    <source>
        <dbReference type="SAM" id="MobiDB-lite"/>
    </source>
</evidence>
<dbReference type="GO" id="GO:0050728">
    <property type="term" value="P:negative regulation of inflammatory response"/>
    <property type="evidence" value="ECO:0007669"/>
    <property type="project" value="TreeGrafter"/>
</dbReference>
<dbReference type="EMBL" id="KB547685">
    <property type="protein sequence ID" value="EMP30897.1"/>
    <property type="molecule type" value="Genomic_DNA"/>
</dbReference>
<feature type="compositionally biased region" description="Basic and acidic residues" evidence="6">
    <location>
        <begin position="340"/>
        <end position="355"/>
    </location>
</feature>
<feature type="site" description="Linear diubiquitin binding" evidence="5">
    <location>
        <position position="662"/>
    </location>
</feature>
<dbReference type="GO" id="GO:1990108">
    <property type="term" value="P:protein linear deubiquitination"/>
    <property type="evidence" value="ECO:0007669"/>
    <property type="project" value="InterPro"/>
</dbReference>
<proteinExistence type="inferred from homology"/>